<protein>
    <submittedName>
        <fullName evidence="2">Aminoglycoside phosphotransferase</fullName>
    </submittedName>
</protein>
<sequence>MEQHLPASGRATEPESAPGGPDGAGASTAPDVPGADSAPPPASRRRDWDDLPAGVRAAVREHTGPIRSARSAGAGFSSQLAVTLDTERGRVFVKGMRQDHAEAWTQRREADVGPHIVPLGPRLLWHVTAGGWDLLGFEHLTGRSADYGPASADLPLVVEAMTALGRIACPEVELADAGQRWAAYLDDPADARLFTGTVLLHTDWHHTNVLITGPDTAPPADTPRPTDTARLIDWPWATRGAAWIDPACWIVWLGFAGHDPQQAERWAAKVPAWSTAPAGALDLFAAAQARFWQETEATYPNAWTHGLRSAADRWAAHRADG</sequence>
<reference evidence="2 3" key="1">
    <citation type="submission" date="2024-10" db="EMBL/GenBank/DDBJ databases">
        <title>The Natural Products Discovery Center: Release of the First 8490 Sequenced Strains for Exploring Actinobacteria Biosynthetic Diversity.</title>
        <authorList>
            <person name="Kalkreuter E."/>
            <person name="Kautsar S.A."/>
            <person name="Yang D."/>
            <person name="Bader C.D."/>
            <person name="Teijaro C.N."/>
            <person name="Fluegel L."/>
            <person name="Davis C.M."/>
            <person name="Simpson J.R."/>
            <person name="Lauterbach L."/>
            <person name="Steele A.D."/>
            <person name="Gui C."/>
            <person name="Meng S."/>
            <person name="Li G."/>
            <person name="Viehrig K."/>
            <person name="Ye F."/>
            <person name="Su P."/>
            <person name="Kiefer A.F."/>
            <person name="Nichols A."/>
            <person name="Cepeda A.J."/>
            <person name="Yan W."/>
            <person name="Fan B."/>
            <person name="Jiang Y."/>
            <person name="Adhikari A."/>
            <person name="Zheng C.-J."/>
            <person name="Schuster L."/>
            <person name="Cowan T.M."/>
            <person name="Smanski M.J."/>
            <person name="Chevrette M.G."/>
            <person name="De Carvalho L.P.S."/>
            <person name="Shen B."/>
        </authorList>
    </citation>
    <scope>NUCLEOTIDE SEQUENCE [LARGE SCALE GENOMIC DNA]</scope>
    <source>
        <strain evidence="2 3">NPDC018013</strain>
    </source>
</reference>
<accession>A0ABW7RGH8</accession>
<dbReference type="InterPro" id="IPR011009">
    <property type="entry name" value="Kinase-like_dom_sf"/>
</dbReference>
<feature type="compositionally biased region" description="Low complexity" evidence="1">
    <location>
        <begin position="14"/>
        <end position="31"/>
    </location>
</feature>
<dbReference type="Proteomes" id="UP001610990">
    <property type="component" value="Unassembled WGS sequence"/>
</dbReference>
<feature type="region of interest" description="Disordered" evidence="1">
    <location>
        <begin position="1"/>
        <end position="49"/>
    </location>
</feature>
<evidence type="ECO:0000256" key="1">
    <source>
        <dbReference type="SAM" id="MobiDB-lite"/>
    </source>
</evidence>
<organism evidence="2 3">
    <name type="scientific">Streptomyces celluloflavus</name>
    <dbReference type="NCBI Taxonomy" id="58344"/>
    <lineage>
        <taxon>Bacteria</taxon>
        <taxon>Bacillati</taxon>
        <taxon>Actinomycetota</taxon>
        <taxon>Actinomycetes</taxon>
        <taxon>Kitasatosporales</taxon>
        <taxon>Streptomycetaceae</taxon>
        <taxon>Streptomyces</taxon>
    </lineage>
</organism>
<name>A0ABW7RGH8_9ACTN</name>
<dbReference type="RefSeq" id="WP_397674220.1">
    <property type="nucleotide sequence ID" value="NZ_JBIRGH010000014.1"/>
</dbReference>
<evidence type="ECO:0000313" key="2">
    <source>
        <dbReference type="EMBL" id="MFH8587177.1"/>
    </source>
</evidence>
<keyword evidence="3" id="KW-1185">Reference proteome</keyword>
<comment type="caution">
    <text evidence="2">The sequence shown here is derived from an EMBL/GenBank/DDBJ whole genome shotgun (WGS) entry which is preliminary data.</text>
</comment>
<dbReference type="SUPFAM" id="SSF56112">
    <property type="entry name" value="Protein kinase-like (PK-like)"/>
    <property type="match status" value="1"/>
</dbReference>
<evidence type="ECO:0000313" key="3">
    <source>
        <dbReference type="Proteomes" id="UP001610990"/>
    </source>
</evidence>
<proteinExistence type="predicted"/>
<gene>
    <name evidence="2" type="ORF">ACH4GP_22720</name>
</gene>
<dbReference type="EMBL" id="JBIRGH010000014">
    <property type="protein sequence ID" value="MFH8587177.1"/>
    <property type="molecule type" value="Genomic_DNA"/>
</dbReference>